<keyword evidence="6 9" id="KW-0067">ATP-binding</keyword>
<dbReference type="PROSITE" id="PS50011">
    <property type="entry name" value="PROTEIN_KINASE_DOM"/>
    <property type="match status" value="1"/>
</dbReference>
<dbReference type="EC" id="2.7.11.1" evidence="1"/>
<dbReference type="PROSITE" id="PS00108">
    <property type="entry name" value="PROTEIN_KINASE_ST"/>
    <property type="match status" value="1"/>
</dbReference>
<dbReference type="Gene3D" id="3.30.200.20">
    <property type="entry name" value="Phosphorylase Kinase, domain 1"/>
    <property type="match status" value="1"/>
</dbReference>
<dbReference type="EMBL" id="PVNK01000232">
    <property type="protein sequence ID" value="PRP91740.1"/>
    <property type="molecule type" value="Genomic_DNA"/>
</dbReference>
<dbReference type="InterPro" id="IPR011009">
    <property type="entry name" value="Kinase-like_dom_sf"/>
</dbReference>
<keyword evidence="2" id="KW-0723">Serine/threonine-protein kinase</keyword>
<dbReference type="PANTHER" id="PTHR43289:SF6">
    <property type="entry name" value="SERINE_THREONINE-PROTEIN KINASE NEKL-3"/>
    <property type="match status" value="1"/>
</dbReference>
<feature type="domain" description="Protein kinase" evidence="10">
    <location>
        <begin position="17"/>
        <end position="286"/>
    </location>
</feature>
<evidence type="ECO:0000256" key="6">
    <source>
        <dbReference type="ARBA" id="ARBA00022840"/>
    </source>
</evidence>
<evidence type="ECO:0000313" key="12">
    <source>
        <dbReference type="Proteomes" id="UP000237968"/>
    </source>
</evidence>
<dbReference type="Proteomes" id="UP000237968">
    <property type="component" value="Unassembled WGS sequence"/>
</dbReference>
<evidence type="ECO:0000256" key="1">
    <source>
        <dbReference type="ARBA" id="ARBA00012513"/>
    </source>
</evidence>
<dbReference type="InterPro" id="IPR041664">
    <property type="entry name" value="AAA_16"/>
</dbReference>
<dbReference type="InterPro" id="IPR011990">
    <property type="entry name" value="TPR-like_helical_dom_sf"/>
</dbReference>
<keyword evidence="4 9" id="KW-0547">Nucleotide-binding</keyword>
<dbReference type="FunFam" id="3.30.200.20:FF:000035">
    <property type="entry name" value="Serine/threonine protein kinase Stk1"/>
    <property type="match status" value="1"/>
</dbReference>
<name>A0A2S9XG54_9BACT</name>
<keyword evidence="5 11" id="KW-0418">Kinase</keyword>
<dbReference type="GO" id="GO:0004674">
    <property type="term" value="F:protein serine/threonine kinase activity"/>
    <property type="evidence" value="ECO:0007669"/>
    <property type="project" value="UniProtKB-KW"/>
</dbReference>
<feature type="binding site" evidence="9">
    <location>
        <position position="46"/>
    </location>
    <ligand>
        <name>ATP</name>
        <dbReference type="ChEBI" id="CHEBI:30616"/>
    </ligand>
</feature>
<evidence type="ECO:0000256" key="7">
    <source>
        <dbReference type="ARBA" id="ARBA00047899"/>
    </source>
</evidence>
<reference evidence="11 12" key="1">
    <citation type="submission" date="2018-03" db="EMBL/GenBank/DDBJ databases">
        <title>Draft Genome Sequences of the Obligatory Marine Myxobacteria Enhygromyxa salina SWB005.</title>
        <authorList>
            <person name="Poehlein A."/>
            <person name="Moghaddam J.A."/>
            <person name="Harms H."/>
            <person name="Alanjari M."/>
            <person name="Koenig G.M."/>
            <person name="Daniel R."/>
            <person name="Schaeberle T.F."/>
        </authorList>
    </citation>
    <scope>NUCLEOTIDE SEQUENCE [LARGE SCALE GENOMIC DNA]</scope>
    <source>
        <strain evidence="11 12">SWB005</strain>
    </source>
</reference>
<comment type="catalytic activity">
    <reaction evidence="7">
        <text>L-threonyl-[protein] + ATP = O-phospho-L-threonyl-[protein] + ADP + H(+)</text>
        <dbReference type="Rhea" id="RHEA:46608"/>
        <dbReference type="Rhea" id="RHEA-COMP:11060"/>
        <dbReference type="Rhea" id="RHEA-COMP:11605"/>
        <dbReference type="ChEBI" id="CHEBI:15378"/>
        <dbReference type="ChEBI" id="CHEBI:30013"/>
        <dbReference type="ChEBI" id="CHEBI:30616"/>
        <dbReference type="ChEBI" id="CHEBI:61977"/>
        <dbReference type="ChEBI" id="CHEBI:456216"/>
        <dbReference type="EC" id="2.7.11.1"/>
    </reaction>
</comment>
<dbReference type="GO" id="GO:0005524">
    <property type="term" value="F:ATP binding"/>
    <property type="evidence" value="ECO:0007669"/>
    <property type="project" value="UniProtKB-UniRule"/>
</dbReference>
<dbReference type="Gene3D" id="1.10.510.10">
    <property type="entry name" value="Transferase(Phosphotransferase) domain 1"/>
    <property type="match status" value="1"/>
</dbReference>
<gene>
    <name evidence="11" type="primary">pknB_24</name>
    <name evidence="11" type="ORF">ENSA5_53200</name>
</gene>
<evidence type="ECO:0000256" key="2">
    <source>
        <dbReference type="ARBA" id="ARBA00022527"/>
    </source>
</evidence>
<sequence>MALEGDPYIGVVIEDRYRIDQLLGSGAMGRVYRAEQTTLHKPFAVKILSPQLTNDPDSQARFANEAHNCASLNHPNVVSVVDYGRTPEGITYLVMEFIEGRSLEQIIFDEYPLSRARIADLTLQILAALAEAHGLGILHRDLKPENILVQSLRTHGELLKVLDFGIAKLMDDAPNARARPGLTSQGVVCGTPEYMSPEQACGLKLDQRSDLYAVGVILYQMLTGRPPFESEVAVEILHRHIHEQPKPPSEVVGQSPDPLEAVCLRALSKERDARFADAAEFREALVEAARSGTQTQIHCASCGAQMRATDHFCPACGSAAPDQQVLPPVRRVERRSTRALRQATGEATAEVLLRALPSRLAGEAASALIAAGERQLEQPTVGLHAQIIAGGSGCGKSRLLDELADRAEQHGWRVVSTGCEPTGAMTALWPIRVAVAELLGIDYGVASPGEINRAANLIGLSYEALPGLQELFGVGVNTGIGSNAIEYAVRRRECFTSAVQALTETSGQPLLLVLDDVDRWDGPSRRVLQQLLRASSSQAILVLVATSEEQRDWLRSPVVGLPRLDAAEIHAWAEELAHDDSPVPARLASHAPMTPFELELALRSLPAEAEAIDFDTAIKTWLAGLAGSERQVLELLSVLGERADFDDIDALRASDPAGQPGELDHHLIALEQAGLLRPIGEHTWAFRSRRIREFVGKSIERERGRHLHREAAIRSESAQQSPTVRALHLLRAQPNRVRDTSGRVQVVELIEALREAAVAAIAAFDDPKAVRLLRTALKACRRLGDDDRLQHEAHLIAELVDPFCFTDRVDEAIDTLRKVIGTGQAAELESEMHRALGQCLVRKRDWIGAINAYQRALGPLIAQGRRPALLELYSDLARAHANAGAVERGLEELNEGLDMCTLGDGPRALVEVSMWRYLLTAADLHERTGNLREARVWAEHALFQAERRNEELGLMRTHEVLGRLLRQLNQSVLAEQHTGRGLELARKLGDRRTSTEFLLLRASLRDAAGRPDEARRCLDEALRLAELLEWERGIKRAHEGLDELSG</sequence>
<dbReference type="FunFam" id="1.10.510.10:FF:000021">
    <property type="entry name" value="Serine/threonine protein kinase"/>
    <property type="match status" value="1"/>
</dbReference>
<evidence type="ECO:0000256" key="4">
    <source>
        <dbReference type="ARBA" id="ARBA00022741"/>
    </source>
</evidence>
<dbReference type="SMART" id="SM00220">
    <property type="entry name" value="S_TKc"/>
    <property type="match status" value="1"/>
</dbReference>
<comment type="caution">
    <text evidence="11">The sequence shown here is derived from an EMBL/GenBank/DDBJ whole genome shotgun (WGS) entry which is preliminary data.</text>
</comment>
<keyword evidence="12" id="KW-1185">Reference proteome</keyword>
<dbReference type="SUPFAM" id="SSF48452">
    <property type="entry name" value="TPR-like"/>
    <property type="match status" value="2"/>
</dbReference>
<keyword evidence="3 11" id="KW-0808">Transferase</keyword>
<dbReference type="InterPro" id="IPR017441">
    <property type="entry name" value="Protein_kinase_ATP_BS"/>
</dbReference>
<dbReference type="SUPFAM" id="SSF56112">
    <property type="entry name" value="Protein kinase-like (PK-like)"/>
    <property type="match status" value="1"/>
</dbReference>
<evidence type="ECO:0000313" key="11">
    <source>
        <dbReference type="EMBL" id="PRP91740.1"/>
    </source>
</evidence>
<dbReference type="Pfam" id="PF00069">
    <property type="entry name" value="Pkinase"/>
    <property type="match status" value="1"/>
</dbReference>
<accession>A0A2S9XG54</accession>
<evidence type="ECO:0000256" key="9">
    <source>
        <dbReference type="PROSITE-ProRule" id="PRU10141"/>
    </source>
</evidence>
<evidence type="ECO:0000256" key="8">
    <source>
        <dbReference type="ARBA" id="ARBA00048679"/>
    </source>
</evidence>
<protein>
    <recommendedName>
        <fullName evidence="1">non-specific serine/threonine protein kinase</fullName>
        <ecNumber evidence="1">2.7.11.1</ecNumber>
    </recommendedName>
</protein>
<organism evidence="11 12">
    <name type="scientific">Enhygromyxa salina</name>
    <dbReference type="NCBI Taxonomy" id="215803"/>
    <lineage>
        <taxon>Bacteria</taxon>
        <taxon>Pseudomonadati</taxon>
        <taxon>Myxococcota</taxon>
        <taxon>Polyangia</taxon>
        <taxon>Nannocystales</taxon>
        <taxon>Nannocystaceae</taxon>
        <taxon>Enhygromyxa</taxon>
    </lineage>
</organism>
<dbReference type="RefSeq" id="WP_106394538.1">
    <property type="nucleotide sequence ID" value="NZ_PVNK01000232.1"/>
</dbReference>
<dbReference type="InterPro" id="IPR000719">
    <property type="entry name" value="Prot_kinase_dom"/>
</dbReference>
<dbReference type="PANTHER" id="PTHR43289">
    <property type="entry name" value="MITOGEN-ACTIVATED PROTEIN KINASE KINASE KINASE 20-RELATED"/>
    <property type="match status" value="1"/>
</dbReference>
<dbReference type="GO" id="GO:0106310">
    <property type="term" value="F:protein serine kinase activity"/>
    <property type="evidence" value="ECO:0007669"/>
    <property type="project" value="RHEA"/>
</dbReference>
<dbReference type="InterPro" id="IPR027417">
    <property type="entry name" value="P-loop_NTPase"/>
</dbReference>
<dbReference type="SUPFAM" id="SSF52540">
    <property type="entry name" value="P-loop containing nucleoside triphosphate hydrolases"/>
    <property type="match status" value="1"/>
</dbReference>
<evidence type="ECO:0000256" key="3">
    <source>
        <dbReference type="ARBA" id="ARBA00022679"/>
    </source>
</evidence>
<proteinExistence type="predicted"/>
<dbReference type="AlphaFoldDB" id="A0A2S9XG54"/>
<dbReference type="Pfam" id="PF13191">
    <property type="entry name" value="AAA_16"/>
    <property type="match status" value="1"/>
</dbReference>
<comment type="catalytic activity">
    <reaction evidence="8">
        <text>L-seryl-[protein] + ATP = O-phospho-L-seryl-[protein] + ADP + H(+)</text>
        <dbReference type="Rhea" id="RHEA:17989"/>
        <dbReference type="Rhea" id="RHEA-COMP:9863"/>
        <dbReference type="Rhea" id="RHEA-COMP:11604"/>
        <dbReference type="ChEBI" id="CHEBI:15378"/>
        <dbReference type="ChEBI" id="CHEBI:29999"/>
        <dbReference type="ChEBI" id="CHEBI:30616"/>
        <dbReference type="ChEBI" id="CHEBI:83421"/>
        <dbReference type="ChEBI" id="CHEBI:456216"/>
        <dbReference type="EC" id="2.7.11.1"/>
    </reaction>
</comment>
<dbReference type="OrthoDB" id="5477142at2"/>
<dbReference type="CDD" id="cd14014">
    <property type="entry name" value="STKc_PknB_like"/>
    <property type="match status" value="1"/>
</dbReference>
<evidence type="ECO:0000259" key="10">
    <source>
        <dbReference type="PROSITE" id="PS50011"/>
    </source>
</evidence>
<evidence type="ECO:0000256" key="5">
    <source>
        <dbReference type="ARBA" id="ARBA00022777"/>
    </source>
</evidence>
<dbReference type="PROSITE" id="PS00107">
    <property type="entry name" value="PROTEIN_KINASE_ATP"/>
    <property type="match status" value="1"/>
</dbReference>
<dbReference type="Gene3D" id="1.25.40.10">
    <property type="entry name" value="Tetratricopeptide repeat domain"/>
    <property type="match status" value="2"/>
</dbReference>
<dbReference type="InterPro" id="IPR008271">
    <property type="entry name" value="Ser/Thr_kinase_AS"/>
</dbReference>